<evidence type="ECO:0000313" key="2">
    <source>
        <dbReference type="EMBL" id="MDI6103372.1"/>
    </source>
</evidence>
<accession>A0ABT6WUF8</accession>
<name>A0ABT6WUF8_9ACTN</name>
<feature type="region of interest" description="Disordered" evidence="1">
    <location>
        <begin position="172"/>
        <end position="197"/>
    </location>
</feature>
<evidence type="ECO:0000313" key="3">
    <source>
        <dbReference type="Proteomes" id="UP001241758"/>
    </source>
</evidence>
<dbReference type="SUPFAM" id="SSF52833">
    <property type="entry name" value="Thioredoxin-like"/>
    <property type="match status" value="1"/>
</dbReference>
<organism evidence="2 3">
    <name type="scientific">Actinoplanes sandaracinus</name>
    <dbReference type="NCBI Taxonomy" id="3045177"/>
    <lineage>
        <taxon>Bacteria</taxon>
        <taxon>Bacillati</taxon>
        <taxon>Actinomycetota</taxon>
        <taxon>Actinomycetes</taxon>
        <taxon>Micromonosporales</taxon>
        <taxon>Micromonosporaceae</taxon>
        <taxon>Actinoplanes</taxon>
    </lineage>
</organism>
<dbReference type="InterPro" id="IPR036249">
    <property type="entry name" value="Thioredoxin-like_sf"/>
</dbReference>
<keyword evidence="3" id="KW-1185">Reference proteome</keyword>
<protein>
    <recommendedName>
        <fullName evidence="4">Thioredoxin domain-containing protein</fullName>
    </recommendedName>
</protein>
<comment type="caution">
    <text evidence="2">The sequence shown here is derived from an EMBL/GenBank/DDBJ whole genome shotgun (WGS) entry which is preliminary data.</text>
</comment>
<reference evidence="2 3" key="1">
    <citation type="submission" date="2023-05" db="EMBL/GenBank/DDBJ databases">
        <title>Actinoplanes sp. NEAU-A12 genome sequencing.</title>
        <authorList>
            <person name="Wang Z.-S."/>
        </authorList>
    </citation>
    <scope>NUCLEOTIDE SEQUENCE [LARGE SCALE GENOMIC DNA]</scope>
    <source>
        <strain evidence="2 3">NEAU-A12</strain>
    </source>
</reference>
<dbReference type="RefSeq" id="WP_282764419.1">
    <property type="nucleotide sequence ID" value="NZ_JASCTH010000025.1"/>
</dbReference>
<sequence>MTIALSAAVILLGVLTLLLLGSQVEMYRTIEQLREFGGLVDRPVPLDLPKNRTPSKAGLPAELDTTVRAVVLLLSDRCGTCRALAGSLDGAVNEDLYLIVEPGTGVDGASELALTYRLDPARTVIDETGDISSGVGIRVTPAAIVIENGRMTRASTVPSTRQLTDILSTVRAHRSSGASGMQPVVGQPVDSEPAGAA</sequence>
<gene>
    <name evidence="2" type="ORF">QLQ12_32660</name>
</gene>
<dbReference type="EMBL" id="JASCTH010000025">
    <property type="protein sequence ID" value="MDI6103372.1"/>
    <property type="molecule type" value="Genomic_DNA"/>
</dbReference>
<dbReference type="Proteomes" id="UP001241758">
    <property type="component" value="Unassembled WGS sequence"/>
</dbReference>
<proteinExistence type="predicted"/>
<evidence type="ECO:0008006" key="4">
    <source>
        <dbReference type="Google" id="ProtNLM"/>
    </source>
</evidence>
<evidence type="ECO:0000256" key="1">
    <source>
        <dbReference type="SAM" id="MobiDB-lite"/>
    </source>
</evidence>